<keyword evidence="3" id="KW-0396">Initiation factor</keyword>
<dbReference type="InterPro" id="IPR036925">
    <property type="entry name" value="TIF_IF2_dom3_sf"/>
</dbReference>
<dbReference type="eggNOG" id="KOG1145">
    <property type="taxonomic scope" value="Eukaryota"/>
</dbReference>
<evidence type="ECO:0000256" key="11">
    <source>
        <dbReference type="SAM" id="Coils"/>
    </source>
</evidence>
<feature type="region of interest" description="Disordered" evidence="12">
    <location>
        <begin position="746"/>
        <end position="769"/>
    </location>
</feature>
<evidence type="ECO:0000256" key="12">
    <source>
        <dbReference type="SAM" id="MobiDB-lite"/>
    </source>
</evidence>
<evidence type="ECO:0000313" key="14">
    <source>
        <dbReference type="EMBL" id="CCC13197.1"/>
    </source>
</evidence>
<feature type="compositionally biased region" description="Low complexity" evidence="12">
    <location>
        <begin position="248"/>
        <end position="265"/>
    </location>
</feature>
<evidence type="ECO:0000256" key="3">
    <source>
        <dbReference type="ARBA" id="ARBA00022540"/>
    </source>
</evidence>
<comment type="function">
    <text evidence="9">One of the essential components for the initiation of protein synthesis. Protects formylmethionyl-tRNA from spontaneous hydrolysis and promotes its binding to the 30S ribosomal subunits. Also involved in the hydrolysis of GTP during the formation of the 70S ribosomal complex.</text>
</comment>
<keyword evidence="4" id="KW-0547">Nucleotide-binding</keyword>
<dbReference type="Gene3D" id="3.40.50.300">
    <property type="entry name" value="P-loop containing nucleotide triphosphate hydrolases"/>
    <property type="match status" value="1"/>
</dbReference>
<dbReference type="InterPro" id="IPR015760">
    <property type="entry name" value="TIF_IF2"/>
</dbReference>
<evidence type="ECO:0000256" key="1">
    <source>
        <dbReference type="ARBA" id="ARBA00004173"/>
    </source>
</evidence>
<dbReference type="SUPFAM" id="SSF52540">
    <property type="entry name" value="P-loop containing nucleoside triphosphate hydrolases"/>
    <property type="match status" value="1"/>
</dbReference>
<dbReference type="InterPro" id="IPR053905">
    <property type="entry name" value="EF-G-like_DII"/>
</dbReference>
<proteinExistence type="inferred from homology"/>
<dbReference type="Pfam" id="PF04760">
    <property type="entry name" value="IF2_N"/>
    <property type="match status" value="1"/>
</dbReference>
<feature type="region of interest" description="Disordered" evidence="12">
    <location>
        <begin position="139"/>
        <end position="654"/>
    </location>
</feature>
<keyword evidence="5" id="KW-0648">Protein biosynthesis</keyword>
<dbReference type="VEuPathDB" id="FungiDB:SMAC_06416"/>
<dbReference type="NCBIfam" id="TIGR00231">
    <property type="entry name" value="small_GTP"/>
    <property type="match status" value="1"/>
</dbReference>
<dbReference type="STRING" id="771870.F7W6Q8"/>
<keyword evidence="11" id="KW-0175">Coiled coil</keyword>
<dbReference type="Pfam" id="PF11987">
    <property type="entry name" value="IF-2"/>
    <property type="match status" value="1"/>
</dbReference>
<feature type="compositionally biased region" description="Basic and acidic residues" evidence="12">
    <location>
        <begin position="167"/>
        <end position="176"/>
    </location>
</feature>
<dbReference type="GO" id="GO:0003743">
    <property type="term" value="F:translation initiation factor activity"/>
    <property type="evidence" value="ECO:0007669"/>
    <property type="project" value="UniProtKB-KW"/>
</dbReference>
<dbReference type="SUPFAM" id="SSF50447">
    <property type="entry name" value="Translation proteins"/>
    <property type="match status" value="2"/>
</dbReference>
<dbReference type="OMA" id="DDMAYEY"/>
<dbReference type="Gene3D" id="3.40.50.10050">
    <property type="entry name" value="Translation initiation factor IF- 2, domain 3"/>
    <property type="match status" value="1"/>
</dbReference>
<feature type="compositionally biased region" description="Low complexity" evidence="12">
    <location>
        <begin position="98"/>
        <end position="110"/>
    </location>
</feature>
<dbReference type="InterPro" id="IPR005225">
    <property type="entry name" value="Small_GTP-bd"/>
</dbReference>
<comment type="caution">
    <text evidence="14">The sequence shown here is derived from an EMBL/GenBank/DDBJ whole genome shotgun (WGS) entry which is preliminary data.</text>
</comment>
<evidence type="ECO:0000256" key="4">
    <source>
        <dbReference type="ARBA" id="ARBA00022741"/>
    </source>
</evidence>
<sequence>MMRGGLLQKQGTSSVCLLCRHRWQLRQQYQQRIQPNTRRVYSSWDDKPSWGTQQQPVTPGAGGDGGGQGGGGGGGRMGVVPGKTRATQTTPGTGSWKPATQTTPGTGTAQSQPKPANPNAGLLPHEIAARERLLKMAAAAVAPKPAPPRPAPQPARKLAPEPFIRAPSDRPVRRLPEGQQNEYKGVAPQKEQQGPVVRRMLLRPKQPGQELTRDTPGPKTEGETQKAGTPVRTVSAPLGIRRFPAQAPKPQETPKPSTSSQTTPSEPIPSRPAQGPTAQSQPTVSSLLSLSNRTSPKPAQTSQASEQVDGTSGKSDWDALEAASAAPSKPIEPAGGGWGTSSWGTSSWGASSAANQPTSQPQTQQLLPHEIAARARLQQRHAQNQPQTPAKNLRSLADGLFAHDRQTGQFSAKDLRKRQETGSLKDNLQNAEEEERRADNTDAWDDIFAAQPPAPSPPRTSAREVYQSISSKFAPPPDSSSPRETERQWSGLVRRTSIPHQGTFNNFSDNNAFVKSAPPSQEERRPGPRDSADFMKQAEDRYVTRPAQSGETSERTQEATEAFKKQMSDGWDWADDYGRKPKENAGQKLEHQDFERPRNKLEHQDFEKPRGRDNARQARDDRVALEEIPIPSRYIKEEKKPKKKGGRRNDYKEDDDFDDMAYEYKRRERLARKAEKERLQFEETGPIPILLPEFISVANLGTALGVKTDLFISQLGELGFEDIAKDSIMTGETAALVAQEYGFDPTVDAGEDEDLKPRPPPEDMSTVPLRPPVVTIMGHVDHGKTTLLDFLRKSSIAAGEHGGITQHIGAFSVAMSSGKQITFLDTPGHAAFLSMRQRGANVTDIVILVVAADDSVKPQTIEAIKHARTAKVPMIVAINKIDKDQANVERVKSDLAANGVEIEDYGGDVQVVCVSGKTGQGMDDLEDNILTLSEMLDIRAEPDGMAEGWVLESSIKPIGRVATVLVKRGTLRPGDFIVAGRVFAKVRSLRNEAGVEIEEAPPGTAVEILGWKEPPEAGDMVLQAPDEDKAKIAVHYRIEQKEREEAMEQITEMERVRRERDAERIAAEAGTEEAAADEKPDGPKTINFTVKGDVHGSVEAVCASILEIGSNEVRPRVLLSSPGQITESDVEHAAVSGSTIINFNNPIPGHIKRLAIENKVKIMDHNIIYNLTEEVRQILSESLAPTISYKVIGEAEIAQVFAINIKGRKYKNVAGVKVRNGAVSRNARVRLQRKGEVVYDGTISSVKHGKKEVTEMRKGTECGLEFGDEFDDIREGDLIQVVEEIVEKRHL</sequence>
<evidence type="ECO:0000259" key="13">
    <source>
        <dbReference type="PROSITE" id="PS51722"/>
    </source>
</evidence>
<dbReference type="KEGG" id="smp:10802070"/>
<dbReference type="InterPro" id="IPR027417">
    <property type="entry name" value="P-loop_NTPase"/>
</dbReference>
<dbReference type="CDD" id="cd01887">
    <property type="entry name" value="IF2_eIF5B"/>
    <property type="match status" value="1"/>
</dbReference>
<keyword evidence="8" id="KW-0342">GTP-binding</keyword>
<feature type="coiled-coil region" evidence="11">
    <location>
        <begin position="1036"/>
        <end position="1063"/>
    </location>
</feature>
<keyword evidence="6" id="KW-0809">Transit peptide</keyword>
<dbReference type="InterPro" id="IPR006847">
    <property type="entry name" value="IF2_N"/>
</dbReference>
<feature type="compositionally biased region" description="Gly residues" evidence="12">
    <location>
        <begin position="60"/>
        <end position="77"/>
    </location>
</feature>
<dbReference type="GO" id="GO:0005739">
    <property type="term" value="C:mitochondrion"/>
    <property type="evidence" value="ECO:0007669"/>
    <property type="project" value="UniProtKB-SubCell"/>
</dbReference>
<dbReference type="InterPro" id="IPR000795">
    <property type="entry name" value="T_Tr_GTP-bd_dom"/>
</dbReference>
<feature type="compositionally biased region" description="Basic and acidic residues" evidence="12">
    <location>
        <begin position="576"/>
        <end position="625"/>
    </location>
</feature>
<accession>F7W6Q8</accession>
<dbReference type="PANTHER" id="PTHR43381">
    <property type="entry name" value="TRANSLATION INITIATION FACTOR IF-2-RELATED"/>
    <property type="match status" value="1"/>
</dbReference>
<dbReference type="InterPro" id="IPR023115">
    <property type="entry name" value="TIF_IF2_dom3"/>
</dbReference>
<reference evidence="14 15" key="1">
    <citation type="journal article" date="2010" name="PLoS Genet.">
        <title>De novo assembly of a 40 Mb eukaryotic genome from short sequence reads: Sordaria macrospora, a model organism for fungal morphogenesis.</title>
        <authorList>
            <person name="Nowrousian M."/>
            <person name="Stajich J."/>
            <person name="Chu M."/>
            <person name="Engh I."/>
            <person name="Espagne E."/>
            <person name="Halliday K."/>
            <person name="Kamerewerd J."/>
            <person name="Kempken F."/>
            <person name="Knab B."/>
            <person name="Kuo H.C."/>
            <person name="Osiewacz H.D."/>
            <person name="Poeggeler S."/>
            <person name="Read N."/>
            <person name="Seiler S."/>
            <person name="Smith K."/>
            <person name="Zickler D."/>
            <person name="Kueck U."/>
            <person name="Freitag M."/>
        </authorList>
    </citation>
    <scope>NUCLEOTIDE SEQUENCE [LARGE SCALE GENOMIC DNA]</scope>
    <source>
        <strain evidence="15">ATCC MYA-333 / DSM 997 / K(L3346) / K-hell</strain>
        <tissue evidence="14">Mycelium</tissue>
    </source>
</reference>
<feature type="domain" description="Tr-type G" evidence="13">
    <location>
        <begin position="769"/>
        <end position="943"/>
    </location>
</feature>
<feature type="compositionally biased region" description="Low complexity" evidence="12">
    <location>
        <begin position="340"/>
        <end position="385"/>
    </location>
</feature>
<keyword evidence="15" id="KW-1185">Reference proteome</keyword>
<dbReference type="OrthoDB" id="361630at2759"/>
<feature type="compositionally biased region" description="Polar residues" evidence="12">
    <location>
        <begin position="421"/>
        <end position="430"/>
    </location>
</feature>
<comment type="similarity">
    <text evidence="2">Belongs to the TRAFAC class translation factor GTPase superfamily. Classic translation factor GTPase family. IF-2 subfamily.</text>
</comment>
<dbReference type="GO" id="GO:0005525">
    <property type="term" value="F:GTP binding"/>
    <property type="evidence" value="ECO:0007669"/>
    <property type="project" value="UniProtKB-KW"/>
</dbReference>
<protein>
    <recommendedName>
        <fullName evidence="10">Translation initiation factor IF-2, mitochondrial</fullName>
    </recommendedName>
</protein>
<dbReference type="HOGENOM" id="CLU_006301_8_6_1"/>
<dbReference type="CDD" id="cd03702">
    <property type="entry name" value="IF2_mtIF2_II"/>
    <property type="match status" value="1"/>
</dbReference>
<dbReference type="Gene3D" id="2.40.30.10">
    <property type="entry name" value="Translation factors"/>
    <property type="match status" value="2"/>
</dbReference>
<dbReference type="HAMAP" id="MF_00100_B">
    <property type="entry name" value="IF_2_B"/>
    <property type="match status" value="1"/>
</dbReference>
<feature type="compositionally biased region" description="Pro residues" evidence="12">
    <location>
        <begin position="144"/>
        <end position="153"/>
    </location>
</feature>
<feature type="compositionally biased region" description="Polar residues" evidence="12">
    <location>
        <begin position="276"/>
        <end position="314"/>
    </location>
</feature>
<dbReference type="InParanoid" id="F7W6Q8"/>
<feature type="compositionally biased region" description="Polar residues" evidence="12">
    <location>
        <begin position="498"/>
        <end position="513"/>
    </location>
</feature>
<dbReference type="EMBL" id="CABT02000035">
    <property type="protein sequence ID" value="CCC13197.1"/>
    <property type="molecule type" value="Genomic_DNA"/>
</dbReference>
<dbReference type="FunFam" id="3.40.50.300:FF:000019">
    <property type="entry name" value="Translation initiation factor IF-2"/>
    <property type="match status" value="1"/>
</dbReference>
<feature type="region of interest" description="Disordered" evidence="12">
    <location>
        <begin position="36"/>
        <end position="121"/>
    </location>
</feature>
<dbReference type="CDD" id="cd03692">
    <property type="entry name" value="mtIF2_IVc"/>
    <property type="match status" value="1"/>
</dbReference>
<evidence type="ECO:0000256" key="2">
    <source>
        <dbReference type="ARBA" id="ARBA00007733"/>
    </source>
</evidence>
<dbReference type="InterPro" id="IPR000178">
    <property type="entry name" value="TF_IF2_bacterial-like"/>
</dbReference>
<comment type="subcellular location">
    <subcellularLocation>
        <location evidence="1">Mitochondrion</location>
    </subcellularLocation>
</comment>
<evidence type="ECO:0000256" key="10">
    <source>
        <dbReference type="ARBA" id="ARBA00044200"/>
    </source>
</evidence>
<dbReference type="SUPFAM" id="SSF52156">
    <property type="entry name" value="Initiation factor IF2/eIF5b, domain 3"/>
    <property type="match status" value="1"/>
</dbReference>
<keyword evidence="7" id="KW-0496">Mitochondrion</keyword>
<gene>
    <name evidence="14" type="ORF">SMAC_06416</name>
</gene>
<dbReference type="FunFam" id="3.40.50.10050:FF:000001">
    <property type="entry name" value="Translation initiation factor IF-2"/>
    <property type="match status" value="1"/>
</dbReference>
<dbReference type="NCBIfam" id="TIGR00487">
    <property type="entry name" value="IF-2"/>
    <property type="match status" value="1"/>
</dbReference>
<dbReference type="InterPro" id="IPR044145">
    <property type="entry name" value="IF2_II"/>
</dbReference>
<dbReference type="Pfam" id="PF00009">
    <property type="entry name" value="GTP_EFTU"/>
    <property type="match status" value="1"/>
</dbReference>
<feature type="compositionally biased region" description="Basic and acidic residues" evidence="12">
    <location>
        <begin position="521"/>
        <end position="543"/>
    </location>
</feature>
<feature type="compositionally biased region" description="Basic and acidic residues" evidence="12">
    <location>
        <begin position="552"/>
        <end position="567"/>
    </location>
</feature>
<evidence type="ECO:0000256" key="5">
    <source>
        <dbReference type="ARBA" id="ARBA00022917"/>
    </source>
</evidence>
<dbReference type="Proteomes" id="UP000001881">
    <property type="component" value="Unassembled WGS sequence"/>
</dbReference>
<dbReference type="Pfam" id="PF22042">
    <property type="entry name" value="EF-G_D2"/>
    <property type="match status" value="1"/>
</dbReference>
<evidence type="ECO:0000313" key="15">
    <source>
        <dbReference type="Proteomes" id="UP000001881"/>
    </source>
</evidence>
<dbReference type="PROSITE" id="PS51722">
    <property type="entry name" value="G_TR_2"/>
    <property type="match status" value="1"/>
</dbReference>
<dbReference type="FunFam" id="2.40.30.10:FF:000008">
    <property type="entry name" value="Translation initiation factor IF-2"/>
    <property type="match status" value="1"/>
</dbReference>
<organism evidence="14 15">
    <name type="scientific">Sordaria macrospora (strain ATCC MYA-333 / DSM 997 / K(L3346) / K-hell)</name>
    <dbReference type="NCBI Taxonomy" id="771870"/>
    <lineage>
        <taxon>Eukaryota</taxon>
        <taxon>Fungi</taxon>
        <taxon>Dikarya</taxon>
        <taxon>Ascomycota</taxon>
        <taxon>Pezizomycotina</taxon>
        <taxon>Sordariomycetes</taxon>
        <taxon>Sordariomycetidae</taxon>
        <taxon>Sordariales</taxon>
        <taxon>Sordariaceae</taxon>
        <taxon>Sordaria</taxon>
    </lineage>
</organism>
<dbReference type="GO" id="GO:0003924">
    <property type="term" value="F:GTPase activity"/>
    <property type="evidence" value="ECO:0007669"/>
    <property type="project" value="InterPro"/>
</dbReference>
<evidence type="ECO:0000256" key="6">
    <source>
        <dbReference type="ARBA" id="ARBA00022946"/>
    </source>
</evidence>
<evidence type="ECO:0000256" key="8">
    <source>
        <dbReference type="ARBA" id="ARBA00023134"/>
    </source>
</evidence>
<dbReference type="InterPro" id="IPR009000">
    <property type="entry name" value="Transl_B-barrel_sf"/>
</dbReference>
<name>F7W6Q8_SORMK</name>
<dbReference type="GeneID" id="10802070"/>
<dbReference type="PANTHER" id="PTHR43381:SF20">
    <property type="entry name" value="TRANSLATION INITIATION FACTOR IF-2, MITOCHONDRIAL"/>
    <property type="match status" value="1"/>
</dbReference>
<evidence type="ECO:0000256" key="9">
    <source>
        <dbReference type="ARBA" id="ARBA00025162"/>
    </source>
</evidence>
<evidence type="ECO:0000256" key="7">
    <source>
        <dbReference type="ARBA" id="ARBA00023128"/>
    </source>
</evidence>